<dbReference type="EMBL" id="JAJHUN010000010">
    <property type="protein sequence ID" value="KAJ4148451.1"/>
    <property type="molecule type" value="Genomic_DNA"/>
</dbReference>
<protein>
    <submittedName>
        <fullName evidence="1">Uncharacterized protein</fullName>
    </submittedName>
</protein>
<keyword evidence="2" id="KW-1185">Reference proteome</keyword>
<name>A0A9W8Q9U0_AKAMU</name>
<accession>A0A9W8Q9U0</accession>
<evidence type="ECO:0000313" key="2">
    <source>
        <dbReference type="Proteomes" id="UP001144673"/>
    </source>
</evidence>
<dbReference type="RefSeq" id="XP_056051392.1">
    <property type="nucleotide sequence ID" value="XM_056194455.1"/>
</dbReference>
<comment type="caution">
    <text evidence="1">The sequence shown here is derived from an EMBL/GenBank/DDBJ whole genome shotgun (WGS) entry which is preliminary data.</text>
</comment>
<proteinExistence type="predicted"/>
<sequence>MGEGWKAWKGEWAAKEQGQRYTLGESEKGKPVLFYGGVGPIALLRTAEDSRFELEGLEMNVVLEEKEGVKTISVKSGLSGDAIELKTVEA</sequence>
<organism evidence="1 2">
    <name type="scientific">Akanthomyces muscarius</name>
    <name type="common">Entomopathogenic fungus</name>
    <name type="synonym">Lecanicillium muscarium</name>
    <dbReference type="NCBI Taxonomy" id="2231603"/>
    <lineage>
        <taxon>Eukaryota</taxon>
        <taxon>Fungi</taxon>
        <taxon>Dikarya</taxon>
        <taxon>Ascomycota</taxon>
        <taxon>Pezizomycotina</taxon>
        <taxon>Sordariomycetes</taxon>
        <taxon>Hypocreomycetidae</taxon>
        <taxon>Hypocreales</taxon>
        <taxon>Cordycipitaceae</taxon>
        <taxon>Akanthomyces</taxon>
    </lineage>
</organism>
<dbReference type="AlphaFoldDB" id="A0A9W8Q9U0"/>
<reference evidence="1" key="1">
    <citation type="journal article" date="2023" name="Access Microbiol">
        <title>De-novo genome assembly for Akanthomyces muscarius, a biocontrol agent of insect agricultural pests.</title>
        <authorList>
            <person name="Erdos Z."/>
            <person name="Studholme D.J."/>
            <person name="Raymond B."/>
            <person name="Sharma M."/>
        </authorList>
    </citation>
    <scope>NUCLEOTIDE SEQUENCE</scope>
    <source>
        <strain evidence="1">Ve6</strain>
    </source>
</reference>
<gene>
    <name evidence="1" type="ORF">LMH87_002918</name>
</gene>
<dbReference type="GeneID" id="80890077"/>
<evidence type="ECO:0000313" key="1">
    <source>
        <dbReference type="EMBL" id="KAJ4148451.1"/>
    </source>
</evidence>
<dbReference type="Proteomes" id="UP001144673">
    <property type="component" value="Chromosome 3"/>
</dbReference>